<feature type="compositionally biased region" description="Basic and acidic residues" evidence="2">
    <location>
        <begin position="89"/>
        <end position="107"/>
    </location>
</feature>
<proteinExistence type="predicted"/>
<dbReference type="CDD" id="cd16936">
    <property type="entry name" value="HATPase_RsbW-like"/>
    <property type="match status" value="1"/>
</dbReference>
<protein>
    <submittedName>
        <fullName evidence="4">ATP-binding protein</fullName>
    </submittedName>
</protein>
<dbReference type="EMBL" id="JAATEN010000001">
    <property type="protein sequence ID" value="NJP99301.1"/>
    <property type="molecule type" value="Genomic_DNA"/>
</dbReference>
<name>A0ABX1BU76_9ACTN</name>
<dbReference type="PANTHER" id="PTHR35526:SF3">
    <property type="entry name" value="ANTI-SIGMA-F FACTOR RSBW"/>
    <property type="match status" value="1"/>
</dbReference>
<evidence type="ECO:0000259" key="3">
    <source>
        <dbReference type="Pfam" id="PF13581"/>
    </source>
</evidence>
<dbReference type="InterPro" id="IPR036890">
    <property type="entry name" value="HATPase_C_sf"/>
</dbReference>
<keyword evidence="5" id="KW-1185">Reference proteome</keyword>
<keyword evidence="1" id="KW-0723">Serine/threonine-protein kinase</keyword>
<evidence type="ECO:0000256" key="2">
    <source>
        <dbReference type="SAM" id="MobiDB-lite"/>
    </source>
</evidence>
<feature type="region of interest" description="Disordered" evidence="2">
    <location>
        <begin position="87"/>
        <end position="107"/>
    </location>
</feature>
<evidence type="ECO:0000256" key="1">
    <source>
        <dbReference type="ARBA" id="ARBA00022527"/>
    </source>
</evidence>
<keyword evidence="4" id="KW-0067">ATP-binding</keyword>
<dbReference type="InterPro" id="IPR050267">
    <property type="entry name" value="Anti-sigma-factor_SerPK"/>
</dbReference>
<gene>
    <name evidence="4" type="ORF">HCK00_01720</name>
</gene>
<evidence type="ECO:0000313" key="5">
    <source>
        <dbReference type="Proteomes" id="UP000695264"/>
    </source>
</evidence>
<reference evidence="4 5" key="1">
    <citation type="submission" date="2020-03" db="EMBL/GenBank/DDBJ databases">
        <title>WGS of actinomycetes isolated from Thailand.</title>
        <authorList>
            <person name="Thawai C."/>
        </authorList>
    </citation>
    <scope>NUCLEOTIDE SEQUENCE [LARGE SCALE GENOMIC DNA]</scope>
    <source>
        <strain evidence="4 5">PLAI 1-29</strain>
    </source>
</reference>
<evidence type="ECO:0000313" key="4">
    <source>
        <dbReference type="EMBL" id="NJP99301.1"/>
    </source>
</evidence>
<feature type="domain" description="Histidine kinase/HSP90-like ATPase" evidence="3">
    <location>
        <begin position="21"/>
        <end position="132"/>
    </location>
</feature>
<organism evidence="4 5">
    <name type="scientific">Streptomyces zingiberis</name>
    <dbReference type="NCBI Taxonomy" id="2053010"/>
    <lineage>
        <taxon>Bacteria</taxon>
        <taxon>Bacillati</taxon>
        <taxon>Actinomycetota</taxon>
        <taxon>Actinomycetes</taxon>
        <taxon>Kitasatosporales</taxon>
        <taxon>Streptomycetaceae</taxon>
        <taxon>Streptomyces</taxon>
    </lineage>
</organism>
<dbReference type="Proteomes" id="UP000695264">
    <property type="component" value="Unassembled WGS sequence"/>
</dbReference>
<feature type="region of interest" description="Disordered" evidence="2">
    <location>
        <begin position="1"/>
        <end position="27"/>
    </location>
</feature>
<accession>A0ABX1BU76</accession>
<sequence length="153" mass="16613">MTMTTPRAHATGVPGYSETWPSEPETAGRARKLVKTVLHTWNIDGEVVDDAVLITSELVTNSIVHSKCRLLRLSVTRPRRDLVQISVTDKSRTEPEHRDAGPEEESGRGLMLVRALAGNLGVELRSFGKTVTAELEVPCRRASSTVVGPTGGK</sequence>
<dbReference type="SUPFAM" id="SSF55874">
    <property type="entry name" value="ATPase domain of HSP90 chaperone/DNA topoisomerase II/histidine kinase"/>
    <property type="match status" value="1"/>
</dbReference>
<dbReference type="InterPro" id="IPR003594">
    <property type="entry name" value="HATPase_dom"/>
</dbReference>
<dbReference type="Gene3D" id="3.30.565.10">
    <property type="entry name" value="Histidine kinase-like ATPase, C-terminal domain"/>
    <property type="match status" value="1"/>
</dbReference>
<comment type="caution">
    <text evidence="4">The sequence shown here is derived from an EMBL/GenBank/DDBJ whole genome shotgun (WGS) entry which is preliminary data.</text>
</comment>
<dbReference type="GO" id="GO:0005524">
    <property type="term" value="F:ATP binding"/>
    <property type="evidence" value="ECO:0007669"/>
    <property type="project" value="UniProtKB-KW"/>
</dbReference>
<keyword evidence="1" id="KW-0808">Transferase</keyword>
<dbReference type="Pfam" id="PF13581">
    <property type="entry name" value="HATPase_c_2"/>
    <property type="match status" value="1"/>
</dbReference>
<keyword evidence="1" id="KW-0418">Kinase</keyword>
<dbReference type="PANTHER" id="PTHR35526">
    <property type="entry name" value="ANTI-SIGMA-F FACTOR RSBW-RELATED"/>
    <property type="match status" value="1"/>
</dbReference>
<keyword evidence="4" id="KW-0547">Nucleotide-binding</keyword>